<feature type="domain" description="DUF8201" evidence="2">
    <location>
        <begin position="1"/>
        <end position="443"/>
    </location>
</feature>
<feature type="transmembrane region" description="Helical" evidence="1">
    <location>
        <begin position="144"/>
        <end position="164"/>
    </location>
</feature>
<feature type="transmembrane region" description="Helical" evidence="1">
    <location>
        <begin position="66"/>
        <end position="83"/>
    </location>
</feature>
<dbReference type="RefSeq" id="WP_211428164.1">
    <property type="nucleotide sequence ID" value="NZ_CP072648.1"/>
</dbReference>
<keyword evidence="1" id="KW-0472">Membrane</keyword>
<feature type="transmembrane region" description="Helical" evidence="1">
    <location>
        <begin position="38"/>
        <end position="60"/>
    </location>
</feature>
<name>A0ABX8B5M6_9BACT</name>
<accession>A0ABX8B5M6</accession>
<dbReference type="EMBL" id="CP072648">
    <property type="protein sequence ID" value="QUW02274.1"/>
    <property type="molecule type" value="Genomic_DNA"/>
</dbReference>
<feature type="transmembrane region" description="Helical" evidence="1">
    <location>
        <begin position="207"/>
        <end position="227"/>
    </location>
</feature>
<evidence type="ECO:0000259" key="2">
    <source>
        <dbReference type="Pfam" id="PF26626"/>
    </source>
</evidence>
<feature type="transmembrane region" description="Helical" evidence="1">
    <location>
        <begin position="239"/>
        <end position="258"/>
    </location>
</feature>
<gene>
    <name evidence="3" type="ORF">J8C06_07865</name>
</gene>
<feature type="transmembrane region" description="Helical" evidence="1">
    <location>
        <begin position="418"/>
        <end position="437"/>
    </location>
</feature>
<evidence type="ECO:0000313" key="4">
    <source>
        <dbReference type="Proteomes" id="UP000676506"/>
    </source>
</evidence>
<dbReference type="InterPro" id="IPR058514">
    <property type="entry name" value="DUF8201"/>
</dbReference>
<keyword evidence="4" id="KW-1185">Reference proteome</keyword>
<keyword evidence="1" id="KW-0812">Transmembrane</keyword>
<feature type="transmembrane region" description="Helical" evidence="1">
    <location>
        <begin position="482"/>
        <end position="503"/>
    </location>
</feature>
<dbReference type="NCBIfam" id="NF047510">
    <property type="entry name" value="LIC_10190_fam"/>
    <property type="match status" value="1"/>
</dbReference>
<feature type="transmembrane region" description="Helical" evidence="1">
    <location>
        <begin position="310"/>
        <end position="334"/>
    </location>
</feature>
<feature type="transmembrane region" description="Helical" evidence="1">
    <location>
        <begin position="384"/>
        <end position="406"/>
    </location>
</feature>
<feature type="transmembrane region" description="Helical" evidence="1">
    <location>
        <begin position="6"/>
        <end position="26"/>
    </location>
</feature>
<evidence type="ECO:0000313" key="3">
    <source>
        <dbReference type="EMBL" id="QUW02274.1"/>
    </source>
</evidence>
<sequence>MLFLVLAWFLLGVVSYTVGVSVLHSFQALRTQHRLGDYWLAATWLGLLTLANALLGLSLVTPLTPLSGGLLALALSLPALTTGRADLRLPALRAALLGRAAHWPALAGLLAVATGALLNRPIFIIDAGAYHIGSIEWLTQHGTVPGLALLNPTLGYSSAWFALVAPFNAGCAAGRAYTVANGFVYFLLLLQILLVTRRVWQSATQPVDWFLLAVSGLTWLLVTRFLGGLVFSPSPDIPVILGLPVLAWLLFLPEVPLAGTHPSAAGQEKLAPWVMALGLAGVKLNALPILGLSMLFLLAGKPPARRLVHAAALGGLLIWPGIVTRVVASGYPFFPSRALPLGLPWQYEGSHPAFTSSGIRAFAQWSGQPVPPGLDYPGRWIPHWIAHEPVAVTLIGLQVVTVVWALRRWRWWTPAMRWGGALAALGSLYVLTAAPSLRFLMGYPVIALGLVLTDVFSGGSAPTRSTADLATRQRRFPGLARYANGVGMGVVAGGLALGVAVAATRTTNTEQLIRQGIAAGRVTDGPDYAPGWLQPPRSRRIEYDDGLPRDTSVTRQQVHDVEVIVPHAMCWDLPLPCSPPYHKVGFRLRNPQRGLAGGFVRASPKP</sequence>
<feature type="transmembrane region" description="Helical" evidence="1">
    <location>
        <begin position="443"/>
        <end position="461"/>
    </location>
</feature>
<reference evidence="3 4" key="1">
    <citation type="submission" date="2021-03" db="EMBL/GenBank/DDBJ databases">
        <title>Genomic and phenotypic characterization of Chloracidobacterium isolates provides evidence for multiple species.</title>
        <authorList>
            <person name="Saini M.K."/>
            <person name="Costas A.M.G."/>
            <person name="Tank M."/>
            <person name="Bryant D.A."/>
        </authorList>
    </citation>
    <scope>NUCLEOTIDE SEQUENCE [LARGE SCALE GENOMIC DNA]</scope>
    <source>
        <strain evidence="3 4">BV2-C</strain>
    </source>
</reference>
<feature type="transmembrane region" description="Helical" evidence="1">
    <location>
        <begin position="103"/>
        <end position="124"/>
    </location>
</feature>
<organism evidence="3 4">
    <name type="scientific">Chloracidobacterium validum</name>
    <dbReference type="NCBI Taxonomy" id="2821543"/>
    <lineage>
        <taxon>Bacteria</taxon>
        <taxon>Pseudomonadati</taxon>
        <taxon>Acidobacteriota</taxon>
        <taxon>Terriglobia</taxon>
        <taxon>Terriglobales</taxon>
        <taxon>Acidobacteriaceae</taxon>
        <taxon>Chloracidobacterium</taxon>
    </lineage>
</organism>
<dbReference type="InterPro" id="IPR058065">
    <property type="entry name" value="LIC_10190-like"/>
</dbReference>
<dbReference type="Proteomes" id="UP000676506">
    <property type="component" value="Chromosome 1"/>
</dbReference>
<evidence type="ECO:0000256" key="1">
    <source>
        <dbReference type="SAM" id="Phobius"/>
    </source>
</evidence>
<keyword evidence="1" id="KW-1133">Transmembrane helix</keyword>
<dbReference type="Pfam" id="PF26626">
    <property type="entry name" value="DUF8201"/>
    <property type="match status" value="1"/>
</dbReference>
<protein>
    <recommendedName>
        <fullName evidence="2">DUF8201 domain-containing protein</fullName>
    </recommendedName>
</protein>
<feature type="transmembrane region" description="Helical" evidence="1">
    <location>
        <begin position="176"/>
        <end position="195"/>
    </location>
</feature>
<proteinExistence type="predicted"/>
<feature type="transmembrane region" description="Helical" evidence="1">
    <location>
        <begin position="270"/>
        <end position="298"/>
    </location>
</feature>